<evidence type="ECO:0000313" key="2">
    <source>
        <dbReference type="WBParaSite" id="JU765_v2.g9970.t1"/>
    </source>
</evidence>
<proteinExistence type="predicted"/>
<name>A0AC34RT00_9BILA</name>
<reference evidence="2" key="1">
    <citation type="submission" date="2022-11" db="UniProtKB">
        <authorList>
            <consortium name="WormBaseParasite"/>
        </authorList>
    </citation>
    <scope>IDENTIFICATION</scope>
</reference>
<evidence type="ECO:0000313" key="1">
    <source>
        <dbReference type="Proteomes" id="UP000887576"/>
    </source>
</evidence>
<sequence length="358" mass="40816">MAMRPRLLKARRHHGPGHGKHVDVTFFNERLHANGVFSNVYSATLSSPKLLPVAIKKCWPRNSLARKAAGQGSFENEREDANDGKAETELLSSLKHPHIVLLLYSFSVKVDADVCNCMILEFMPSDLSKVLKNRHQRKLDNLDIKLYSWQLFSALDYISCKGVAHRDVKPANLLVNETTGILKLADFGNAKVLRRNEKYPPYQVTRYYRAPELVFESQFYTTKVDVWAAACVVGELYVGRPILAGSSTHEQAKLLVEIFGYPTQEQLKMMRVESRPRLVRRQGRGLKTILPENVVDDLAFDLLSSILKFEPGLRLSYDLILGHEYFDILRSQPTPVRRCGLTIPKLDYWISEESTQED</sequence>
<organism evidence="1 2">
    <name type="scientific">Panagrolaimus sp. JU765</name>
    <dbReference type="NCBI Taxonomy" id="591449"/>
    <lineage>
        <taxon>Eukaryota</taxon>
        <taxon>Metazoa</taxon>
        <taxon>Ecdysozoa</taxon>
        <taxon>Nematoda</taxon>
        <taxon>Chromadorea</taxon>
        <taxon>Rhabditida</taxon>
        <taxon>Tylenchina</taxon>
        <taxon>Panagrolaimomorpha</taxon>
        <taxon>Panagrolaimoidea</taxon>
        <taxon>Panagrolaimidae</taxon>
        <taxon>Panagrolaimus</taxon>
    </lineage>
</organism>
<accession>A0AC34RT00</accession>
<dbReference type="WBParaSite" id="JU765_v2.g9970.t1">
    <property type="protein sequence ID" value="JU765_v2.g9970.t1"/>
    <property type="gene ID" value="JU765_v2.g9970"/>
</dbReference>
<dbReference type="Proteomes" id="UP000887576">
    <property type="component" value="Unplaced"/>
</dbReference>
<protein>
    <submittedName>
        <fullName evidence="2">Protein kinase domain-containing protein</fullName>
    </submittedName>
</protein>